<dbReference type="InterPro" id="IPR036291">
    <property type="entry name" value="NAD(P)-bd_dom_sf"/>
</dbReference>
<dbReference type="InterPro" id="IPR051609">
    <property type="entry name" value="NmrA/Isoflavone_reductase-like"/>
</dbReference>
<feature type="domain" description="NmrA-like" evidence="3">
    <location>
        <begin position="6"/>
        <end position="125"/>
    </location>
</feature>
<dbReference type="SUPFAM" id="SSF51735">
    <property type="entry name" value="NAD(P)-binding Rossmann-fold domains"/>
    <property type="match status" value="1"/>
</dbReference>
<protein>
    <submittedName>
        <fullName evidence="4">Oxidoreductase CipA-like, putative</fullName>
    </submittedName>
</protein>
<evidence type="ECO:0000256" key="2">
    <source>
        <dbReference type="ARBA" id="ARBA00023002"/>
    </source>
</evidence>
<evidence type="ECO:0000259" key="3">
    <source>
        <dbReference type="Pfam" id="PF05368"/>
    </source>
</evidence>
<dbReference type="AlphaFoldDB" id="E9EGM5"/>
<proteinExistence type="predicted"/>
<gene>
    <name evidence="4" type="ORF">MAC_09023</name>
</gene>
<keyword evidence="5" id="KW-1185">Reference proteome</keyword>
<dbReference type="Gene3D" id="3.40.50.720">
    <property type="entry name" value="NAD(P)-binding Rossmann-like Domain"/>
    <property type="match status" value="1"/>
</dbReference>
<dbReference type="InParanoid" id="E9EGM5"/>
<keyword evidence="2" id="KW-0560">Oxidoreductase</keyword>
<evidence type="ECO:0000313" key="5">
    <source>
        <dbReference type="Proteomes" id="UP000002499"/>
    </source>
</evidence>
<dbReference type="GO" id="GO:0016491">
    <property type="term" value="F:oxidoreductase activity"/>
    <property type="evidence" value="ECO:0007669"/>
    <property type="project" value="UniProtKB-KW"/>
</dbReference>
<dbReference type="OrthoDB" id="9984533at2759"/>
<dbReference type="HOGENOM" id="CLU_044876_3_3_1"/>
<dbReference type="InterPro" id="IPR008030">
    <property type="entry name" value="NmrA-like"/>
</dbReference>
<evidence type="ECO:0000313" key="4">
    <source>
        <dbReference type="EMBL" id="EFY84948.1"/>
    </source>
</evidence>
<organism evidence="5">
    <name type="scientific">Metarhizium acridum (strain CQMa 102)</name>
    <dbReference type="NCBI Taxonomy" id="655827"/>
    <lineage>
        <taxon>Eukaryota</taxon>
        <taxon>Fungi</taxon>
        <taxon>Dikarya</taxon>
        <taxon>Ascomycota</taxon>
        <taxon>Pezizomycotina</taxon>
        <taxon>Sordariomycetes</taxon>
        <taxon>Hypocreomycetidae</taxon>
        <taxon>Hypocreales</taxon>
        <taxon>Clavicipitaceae</taxon>
        <taxon>Metarhizium</taxon>
    </lineage>
</organism>
<accession>E9EGM5</accession>
<dbReference type="Pfam" id="PF05368">
    <property type="entry name" value="NmrA"/>
    <property type="match status" value="1"/>
</dbReference>
<name>E9EGM5_METAQ</name>
<dbReference type="eggNOG" id="ENOG502S12R">
    <property type="taxonomic scope" value="Eukaryota"/>
</dbReference>
<evidence type="ECO:0000256" key="1">
    <source>
        <dbReference type="ARBA" id="ARBA00022857"/>
    </source>
</evidence>
<keyword evidence="1" id="KW-0521">NADP</keyword>
<dbReference type="PANTHER" id="PTHR47706">
    <property type="entry name" value="NMRA-LIKE FAMILY PROTEIN"/>
    <property type="match status" value="1"/>
</dbReference>
<dbReference type="Proteomes" id="UP000002499">
    <property type="component" value="Unassembled WGS sequence"/>
</dbReference>
<reference evidence="4 5" key="1">
    <citation type="journal article" date="2011" name="PLoS Genet.">
        <title>Genome sequencing and comparative transcriptomics of the model entomopathogenic fungi Metarhizium anisopliae and M. acridum.</title>
        <authorList>
            <person name="Gao Q."/>
            <person name="Jin K."/>
            <person name="Ying S.H."/>
            <person name="Zhang Y."/>
            <person name="Xiao G."/>
            <person name="Shang Y."/>
            <person name="Duan Z."/>
            <person name="Hu X."/>
            <person name="Xie X.Q."/>
            <person name="Zhou G."/>
            <person name="Peng G."/>
            <person name="Luo Z."/>
            <person name="Huang W."/>
            <person name="Wang B."/>
            <person name="Fang W."/>
            <person name="Wang S."/>
            <person name="Zhong Y."/>
            <person name="Ma L.J."/>
            <person name="St Leger R.J."/>
            <person name="Zhao G.P."/>
            <person name="Pei Y."/>
            <person name="Feng M.G."/>
            <person name="Xia Y."/>
            <person name="Wang C."/>
        </authorList>
    </citation>
    <scope>NUCLEOTIDE SEQUENCE [LARGE SCALE GENOMIC DNA]</scope>
    <source>
        <strain evidence="4 5">CQMa 102</strain>
    </source>
</reference>
<dbReference type="EMBL" id="GL698597">
    <property type="protein sequence ID" value="EFY84948.1"/>
    <property type="molecule type" value="Genomic_DNA"/>
</dbReference>
<sequence length="231" mass="25030">MSETIKAVGIVGAVDNMGSAIFKKLTAADQFKVRVLGRNGSTSKFADQVDVVNVDFDSVDWLTAALAGQDAVIAVLGFHAQPKQENIVDAAIAAGVKRFLPSELGSNSNKPNIRKLRHFAEEASIFDGGNVLFSTTAVNTMTDAIVAILSQPDAASNCVVYVQDVKLKQNKLLKLTRQADGDRPWTVESVSLDTLTCKSDEPVAKGLLEEETFAPYAWRTTSFWGFWGFRA</sequence>
<dbReference type="PANTHER" id="PTHR47706:SF9">
    <property type="entry name" value="NMRA-LIKE DOMAIN-CONTAINING PROTEIN-RELATED"/>
    <property type="match status" value="1"/>
</dbReference>